<dbReference type="InterPro" id="IPR038305">
    <property type="entry name" value="HeLo_sf"/>
</dbReference>
<dbReference type="PANTHER" id="PTHR37542:SF3">
    <property type="entry name" value="PRION-INHIBITION AND PROPAGATION HELO DOMAIN-CONTAINING PROTEIN"/>
    <property type="match status" value="1"/>
</dbReference>
<evidence type="ECO:0000313" key="3">
    <source>
        <dbReference type="EMBL" id="KAF2235078.1"/>
    </source>
</evidence>
<dbReference type="Pfam" id="PF14479">
    <property type="entry name" value="HeLo"/>
    <property type="match status" value="1"/>
</dbReference>
<evidence type="ECO:0000313" key="4">
    <source>
        <dbReference type="Proteomes" id="UP000800092"/>
    </source>
</evidence>
<dbReference type="Gene3D" id="1.20.120.1020">
    <property type="entry name" value="Prion-inhibition and propagation, HeLo domain"/>
    <property type="match status" value="1"/>
</dbReference>
<dbReference type="EMBL" id="ML991794">
    <property type="protein sequence ID" value="KAF2235078.1"/>
    <property type="molecule type" value="Genomic_DNA"/>
</dbReference>
<gene>
    <name evidence="3" type="ORF">EV356DRAFT_514701</name>
</gene>
<proteinExistence type="predicted"/>
<dbReference type="InterPro" id="IPR031469">
    <property type="entry name" value="SesB_dom"/>
</dbReference>
<keyword evidence="4" id="KW-1185">Reference proteome</keyword>
<evidence type="ECO:0000259" key="1">
    <source>
        <dbReference type="Pfam" id="PF14479"/>
    </source>
</evidence>
<feature type="domain" description="Fungal death-pathway protein SesB" evidence="2">
    <location>
        <begin position="262"/>
        <end position="287"/>
    </location>
</feature>
<dbReference type="AlphaFoldDB" id="A0A6A6HB96"/>
<feature type="domain" description="Prion-inhibition and propagation HeLo" evidence="1">
    <location>
        <begin position="43"/>
        <end position="239"/>
    </location>
</feature>
<name>A0A6A6HB96_VIRVR</name>
<accession>A0A6A6HB96</accession>
<protein>
    <submittedName>
        <fullName evidence="3">Uncharacterized protein</fullName>
    </submittedName>
</protein>
<dbReference type="InterPro" id="IPR029498">
    <property type="entry name" value="HeLo_dom"/>
</dbReference>
<dbReference type="Proteomes" id="UP000800092">
    <property type="component" value="Unassembled WGS sequence"/>
</dbReference>
<organism evidence="3 4">
    <name type="scientific">Viridothelium virens</name>
    <name type="common">Speckled blister lichen</name>
    <name type="synonym">Trypethelium virens</name>
    <dbReference type="NCBI Taxonomy" id="1048519"/>
    <lineage>
        <taxon>Eukaryota</taxon>
        <taxon>Fungi</taxon>
        <taxon>Dikarya</taxon>
        <taxon>Ascomycota</taxon>
        <taxon>Pezizomycotina</taxon>
        <taxon>Dothideomycetes</taxon>
        <taxon>Dothideomycetes incertae sedis</taxon>
        <taxon>Trypetheliales</taxon>
        <taxon>Trypetheliaceae</taxon>
        <taxon>Viridothelium</taxon>
    </lineage>
</organism>
<dbReference type="PANTHER" id="PTHR37542">
    <property type="entry name" value="HELO DOMAIN-CONTAINING PROTEIN-RELATED"/>
    <property type="match status" value="1"/>
</dbReference>
<sequence length="294" mass="33192">MSRVPRGEDSNACKDDTYPTQSTKYVHELYNHRCFSPLTSSLKALAGLFNSTVECFEFVQLGRNFEKDFQTSQLKLDNARLRLSRWGKSLGLNDNIQDTQSLGTYFRADEDIKQAESLLGQIIELFADAEGVSNKFKSRKRSDDTSLMTYSPQTDLEPAIADLHFKMRQLSIARQNRSGLREKAKWALYEEKHFRRLIEDITELVNSLVELFPASEELQRRLCANEVSMLGENEKLSELKDIATAQDKFLADALTGSSEHVGGSYNIVFSGDHNSGLQIAHNIGTMSNTFNKGT</sequence>
<dbReference type="Pfam" id="PF17046">
    <property type="entry name" value="Ses_B"/>
    <property type="match status" value="1"/>
</dbReference>
<evidence type="ECO:0000259" key="2">
    <source>
        <dbReference type="Pfam" id="PF17046"/>
    </source>
</evidence>
<dbReference type="OrthoDB" id="20872at2759"/>
<reference evidence="3" key="1">
    <citation type="journal article" date="2020" name="Stud. Mycol.">
        <title>101 Dothideomycetes genomes: a test case for predicting lifestyles and emergence of pathogens.</title>
        <authorList>
            <person name="Haridas S."/>
            <person name="Albert R."/>
            <person name="Binder M."/>
            <person name="Bloem J."/>
            <person name="Labutti K."/>
            <person name="Salamov A."/>
            <person name="Andreopoulos B."/>
            <person name="Baker S."/>
            <person name="Barry K."/>
            <person name="Bills G."/>
            <person name="Bluhm B."/>
            <person name="Cannon C."/>
            <person name="Castanera R."/>
            <person name="Culley D."/>
            <person name="Daum C."/>
            <person name="Ezra D."/>
            <person name="Gonzalez J."/>
            <person name="Henrissat B."/>
            <person name="Kuo A."/>
            <person name="Liang C."/>
            <person name="Lipzen A."/>
            <person name="Lutzoni F."/>
            <person name="Magnuson J."/>
            <person name="Mondo S."/>
            <person name="Nolan M."/>
            <person name="Ohm R."/>
            <person name="Pangilinan J."/>
            <person name="Park H.-J."/>
            <person name="Ramirez L."/>
            <person name="Alfaro M."/>
            <person name="Sun H."/>
            <person name="Tritt A."/>
            <person name="Yoshinaga Y."/>
            <person name="Zwiers L.-H."/>
            <person name="Turgeon B."/>
            <person name="Goodwin S."/>
            <person name="Spatafora J."/>
            <person name="Crous P."/>
            <person name="Grigoriev I."/>
        </authorList>
    </citation>
    <scope>NUCLEOTIDE SEQUENCE</scope>
    <source>
        <strain evidence="3">Tuck. ex Michener</strain>
    </source>
</reference>